<sequence>MTASTSPKPAPSSVELRIGGLVRLSTCDWPGELVATVFCQGCPWQCGYCHNPHLLPARGTDQLAWPDVLAFLETRRRLLDGVVFSGGEPTLQAGLPSAITAVRAQGFRVGLHTAGPYPERLARVLPLLDWIGFDVKAPFAEYDRITGVAGSGDSARASLALVLASGVECDLRTTVHPDLLGQPALDRLSADLAALGAGRTRIQSFRDTGAKISIPPTTNAA</sequence>
<organism evidence="8 9">
    <name type="scientific">Rhodopseudomonas pseudopalustris</name>
    <dbReference type="NCBI Taxonomy" id="1513892"/>
    <lineage>
        <taxon>Bacteria</taxon>
        <taxon>Pseudomonadati</taxon>
        <taxon>Pseudomonadota</taxon>
        <taxon>Alphaproteobacteria</taxon>
        <taxon>Hyphomicrobiales</taxon>
        <taxon>Nitrobacteraceae</taxon>
        <taxon>Rhodopseudomonas</taxon>
    </lineage>
</organism>
<dbReference type="GO" id="GO:0051539">
    <property type="term" value="F:4 iron, 4 sulfur cluster binding"/>
    <property type="evidence" value="ECO:0007669"/>
    <property type="project" value="UniProtKB-KW"/>
</dbReference>
<dbReference type="NCBIfam" id="TIGR02495">
    <property type="entry name" value="NrdG2"/>
    <property type="match status" value="1"/>
</dbReference>
<reference evidence="9" key="1">
    <citation type="submission" date="2016-10" db="EMBL/GenBank/DDBJ databases">
        <authorList>
            <person name="Varghese N."/>
            <person name="Submissions S."/>
        </authorList>
    </citation>
    <scope>NUCLEOTIDE SEQUENCE [LARGE SCALE GENOMIC DNA]</scope>
    <source>
        <strain evidence="9">DSM 123</strain>
    </source>
</reference>
<dbReference type="InterPro" id="IPR013785">
    <property type="entry name" value="Aldolase_TIM"/>
</dbReference>
<keyword evidence="8" id="KW-0456">Lyase</keyword>
<dbReference type="GO" id="GO:0046872">
    <property type="term" value="F:metal ion binding"/>
    <property type="evidence" value="ECO:0007669"/>
    <property type="project" value="UniProtKB-KW"/>
</dbReference>
<dbReference type="InterPro" id="IPR034457">
    <property type="entry name" value="Organic_radical-activating"/>
</dbReference>
<dbReference type="GO" id="GO:0016829">
    <property type="term" value="F:lyase activity"/>
    <property type="evidence" value="ECO:0007669"/>
    <property type="project" value="UniProtKB-KW"/>
</dbReference>
<proteinExistence type="predicted"/>
<keyword evidence="2" id="KW-0004">4Fe-4S</keyword>
<evidence type="ECO:0000313" key="8">
    <source>
        <dbReference type="EMBL" id="SEP01679.1"/>
    </source>
</evidence>
<dbReference type="InterPro" id="IPR007197">
    <property type="entry name" value="rSAM"/>
</dbReference>
<keyword evidence="5" id="KW-0408">Iron</keyword>
<evidence type="ECO:0000256" key="1">
    <source>
        <dbReference type="ARBA" id="ARBA00001966"/>
    </source>
</evidence>
<dbReference type="RefSeq" id="WP_092684641.1">
    <property type="nucleotide sequence ID" value="NZ_FODT01000007.1"/>
</dbReference>
<dbReference type="SUPFAM" id="SSF102114">
    <property type="entry name" value="Radical SAM enzymes"/>
    <property type="match status" value="1"/>
</dbReference>
<dbReference type="InterPro" id="IPR012840">
    <property type="entry name" value="NrdG2"/>
</dbReference>
<evidence type="ECO:0000256" key="4">
    <source>
        <dbReference type="ARBA" id="ARBA00022723"/>
    </source>
</evidence>
<dbReference type="Gene3D" id="3.20.20.70">
    <property type="entry name" value="Aldolase class I"/>
    <property type="match status" value="1"/>
</dbReference>
<evidence type="ECO:0000256" key="2">
    <source>
        <dbReference type="ARBA" id="ARBA00022485"/>
    </source>
</evidence>
<dbReference type="InterPro" id="IPR058240">
    <property type="entry name" value="rSAM_sf"/>
</dbReference>
<gene>
    <name evidence="8" type="ORF">SAMN05444123_1077</name>
</gene>
<keyword evidence="3" id="KW-0949">S-adenosyl-L-methionine</keyword>
<evidence type="ECO:0000259" key="7">
    <source>
        <dbReference type="Pfam" id="PF04055"/>
    </source>
</evidence>
<keyword evidence="4" id="KW-0479">Metal-binding</keyword>
<dbReference type="EMBL" id="FODT01000007">
    <property type="protein sequence ID" value="SEP01679.1"/>
    <property type="molecule type" value="Genomic_DNA"/>
</dbReference>
<dbReference type="Proteomes" id="UP000199615">
    <property type="component" value="Unassembled WGS sequence"/>
</dbReference>
<keyword evidence="9" id="KW-1185">Reference proteome</keyword>
<evidence type="ECO:0000256" key="3">
    <source>
        <dbReference type="ARBA" id="ARBA00022691"/>
    </source>
</evidence>
<dbReference type="CDD" id="cd01335">
    <property type="entry name" value="Radical_SAM"/>
    <property type="match status" value="1"/>
</dbReference>
<dbReference type="SFLD" id="SFLDS00029">
    <property type="entry name" value="Radical_SAM"/>
    <property type="match status" value="1"/>
</dbReference>
<keyword evidence="6" id="KW-0411">Iron-sulfur</keyword>
<accession>A0A1H8UEN7</accession>
<evidence type="ECO:0000313" key="9">
    <source>
        <dbReference type="Proteomes" id="UP000199615"/>
    </source>
</evidence>
<name>A0A1H8UEN7_9BRAD</name>
<evidence type="ECO:0000256" key="6">
    <source>
        <dbReference type="ARBA" id="ARBA00023014"/>
    </source>
</evidence>
<evidence type="ECO:0000256" key="5">
    <source>
        <dbReference type="ARBA" id="ARBA00023004"/>
    </source>
</evidence>
<dbReference type="SFLD" id="SFLDG01094">
    <property type="entry name" value="Uncharacterised_Radical_SAM_Su"/>
    <property type="match status" value="1"/>
</dbReference>
<comment type="cofactor">
    <cofactor evidence="1">
        <name>[4Fe-4S] cluster</name>
        <dbReference type="ChEBI" id="CHEBI:49883"/>
    </cofactor>
</comment>
<protein>
    <submittedName>
        <fullName evidence="8">Pyruvate formate lyase activating enzyme</fullName>
    </submittedName>
</protein>
<dbReference type="Pfam" id="PF04055">
    <property type="entry name" value="Radical_SAM"/>
    <property type="match status" value="1"/>
</dbReference>
<dbReference type="PANTHER" id="PTHR30352">
    <property type="entry name" value="PYRUVATE FORMATE-LYASE-ACTIVATING ENZYME"/>
    <property type="match status" value="1"/>
</dbReference>
<dbReference type="PANTHER" id="PTHR30352:SF13">
    <property type="entry name" value="GLYCYL-RADICAL ENZYME ACTIVATING ENZYME YJJW-RELATED"/>
    <property type="match status" value="1"/>
</dbReference>
<keyword evidence="8" id="KW-0670">Pyruvate</keyword>
<dbReference type="AlphaFoldDB" id="A0A1H8UEN7"/>
<feature type="domain" description="Radical SAM core" evidence="7">
    <location>
        <begin position="37"/>
        <end position="177"/>
    </location>
</feature>
<dbReference type="OrthoDB" id="9792276at2"/>